<keyword evidence="3" id="KW-1185">Reference proteome</keyword>
<dbReference type="Proteomes" id="UP000799438">
    <property type="component" value="Unassembled WGS sequence"/>
</dbReference>
<name>A0A6A6AW62_9PEZI</name>
<dbReference type="InterPro" id="IPR013328">
    <property type="entry name" value="6PGD_dom2"/>
</dbReference>
<sequence length="301" mass="32355">MGLGIARLLQAHSCHVLTSCAGRSPATRKRAESASIDILPDDISLVNRCDYILSIVPPRDAKATAERIIAAYRQGARQPDGNPLYFLDLNAISPTSVRAIESRINEETPAIRFIDGGIIGSPPSRISKGNDLSSWKRPSIPISGPHALDIAPVSGQNIASVLNTKYLGPTIGTASGLKASFASLTKGFTALAIQSFSTAEQMGVLPELKEQLQEFFPALGERAASGLVGMPKKAYRWVGEMNEIGETFRDDGGWSDANVFDNIAEVYRVVSDTKLGDQYAEGKKDLDEVVEGLVEGLDRKP</sequence>
<dbReference type="RefSeq" id="XP_033391668.1">
    <property type="nucleotide sequence ID" value="XM_033541448.1"/>
</dbReference>
<dbReference type="InterPro" id="IPR008927">
    <property type="entry name" value="6-PGluconate_DH-like_C_sf"/>
</dbReference>
<dbReference type="GeneID" id="54298944"/>
<dbReference type="InterPro" id="IPR036291">
    <property type="entry name" value="NAD(P)-bd_dom_sf"/>
</dbReference>
<dbReference type="PROSITE" id="PS51257">
    <property type="entry name" value="PROKAR_LIPOPROTEIN"/>
    <property type="match status" value="1"/>
</dbReference>
<protein>
    <recommendedName>
        <fullName evidence="1">Phosphogluconate dehydrogenase NAD-binding putative C-terminal domain-containing protein</fullName>
    </recommendedName>
</protein>
<accession>A0A6A6AW62</accession>
<evidence type="ECO:0000259" key="1">
    <source>
        <dbReference type="Pfam" id="PF09130"/>
    </source>
</evidence>
<dbReference type="Gene3D" id="1.10.1040.10">
    <property type="entry name" value="N-(1-d-carboxylethyl)-l-norvaline Dehydrogenase, domain 2"/>
    <property type="match status" value="1"/>
</dbReference>
<dbReference type="SUPFAM" id="SSF51735">
    <property type="entry name" value="NAD(P)-binding Rossmann-fold domains"/>
    <property type="match status" value="1"/>
</dbReference>
<dbReference type="EMBL" id="ML995542">
    <property type="protein sequence ID" value="KAF2135950.1"/>
    <property type="molecule type" value="Genomic_DNA"/>
</dbReference>
<dbReference type="OrthoDB" id="9988102at2759"/>
<gene>
    <name evidence="2" type="ORF">K452DRAFT_292809</name>
</gene>
<dbReference type="SUPFAM" id="SSF48179">
    <property type="entry name" value="6-phosphogluconate dehydrogenase C-terminal domain-like"/>
    <property type="match status" value="1"/>
</dbReference>
<reference evidence="2" key="1">
    <citation type="journal article" date="2020" name="Stud. Mycol.">
        <title>101 Dothideomycetes genomes: a test case for predicting lifestyles and emergence of pathogens.</title>
        <authorList>
            <person name="Haridas S."/>
            <person name="Albert R."/>
            <person name="Binder M."/>
            <person name="Bloem J."/>
            <person name="Labutti K."/>
            <person name="Salamov A."/>
            <person name="Andreopoulos B."/>
            <person name="Baker S."/>
            <person name="Barry K."/>
            <person name="Bills G."/>
            <person name="Bluhm B."/>
            <person name="Cannon C."/>
            <person name="Castanera R."/>
            <person name="Culley D."/>
            <person name="Daum C."/>
            <person name="Ezra D."/>
            <person name="Gonzalez J."/>
            <person name="Henrissat B."/>
            <person name="Kuo A."/>
            <person name="Liang C."/>
            <person name="Lipzen A."/>
            <person name="Lutzoni F."/>
            <person name="Magnuson J."/>
            <person name="Mondo S."/>
            <person name="Nolan M."/>
            <person name="Ohm R."/>
            <person name="Pangilinan J."/>
            <person name="Park H.-J."/>
            <person name="Ramirez L."/>
            <person name="Alfaro M."/>
            <person name="Sun H."/>
            <person name="Tritt A."/>
            <person name="Yoshinaga Y."/>
            <person name="Zwiers L.-H."/>
            <person name="Turgeon B."/>
            <person name="Goodwin S."/>
            <person name="Spatafora J."/>
            <person name="Crous P."/>
            <person name="Grigoriev I."/>
        </authorList>
    </citation>
    <scope>NUCLEOTIDE SEQUENCE</scope>
    <source>
        <strain evidence="2">CBS 121167</strain>
    </source>
</reference>
<dbReference type="Gene3D" id="3.40.50.720">
    <property type="entry name" value="NAD(P)-binding Rossmann-like Domain"/>
    <property type="match status" value="1"/>
</dbReference>
<evidence type="ECO:0000313" key="3">
    <source>
        <dbReference type="Proteomes" id="UP000799438"/>
    </source>
</evidence>
<organism evidence="2 3">
    <name type="scientific">Aplosporella prunicola CBS 121167</name>
    <dbReference type="NCBI Taxonomy" id="1176127"/>
    <lineage>
        <taxon>Eukaryota</taxon>
        <taxon>Fungi</taxon>
        <taxon>Dikarya</taxon>
        <taxon>Ascomycota</taxon>
        <taxon>Pezizomycotina</taxon>
        <taxon>Dothideomycetes</taxon>
        <taxon>Dothideomycetes incertae sedis</taxon>
        <taxon>Botryosphaeriales</taxon>
        <taxon>Aplosporellaceae</taxon>
        <taxon>Aplosporella</taxon>
    </lineage>
</organism>
<dbReference type="InterPro" id="IPR015814">
    <property type="entry name" value="Pgluconate_DH_NAD-bd_C"/>
</dbReference>
<proteinExistence type="predicted"/>
<feature type="domain" description="Phosphogluconate dehydrogenase NAD-binding putative C-terminal" evidence="1">
    <location>
        <begin position="199"/>
        <end position="270"/>
    </location>
</feature>
<dbReference type="Pfam" id="PF09130">
    <property type="entry name" value="DUF1932"/>
    <property type="match status" value="1"/>
</dbReference>
<evidence type="ECO:0000313" key="2">
    <source>
        <dbReference type="EMBL" id="KAF2135950.1"/>
    </source>
</evidence>
<dbReference type="AlphaFoldDB" id="A0A6A6AW62"/>